<dbReference type="EMBL" id="JACEIK010008007">
    <property type="protein sequence ID" value="MCE3050916.1"/>
    <property type="molecule type" value="Genomic_DNA"/>
</dbReference>
<dbReference type="PANTHER" id="PTHR18034">
    <property type="entry name" value="CELL CYCLE CONTROL PROTEIN CWF22-RELATED"/>
    <property type="match status" value="1"/>
</dbReference>
<dbReference type="Gene3D" id="1.25.40.180">
    <property type="match status" value="1"/>
</dbReference>
<protein>
    <submittedName>
        <fullName evidence="2">Uncharacterized protein</fullName>
    </submittedName>
</protein>
<keyword evidence="3" id="KW-1185">Reference proteome</keyword>
<name>A0ABS8WJC7_DATST</name>
<reference evidence="2 3" key="1">
    <citation type="journal article" date="2021" name="BMC Genomics">
        <title>Datura genome reveals duplications of psychoactive alkaloid biosynthetic genes and high mutation rate following tissue culture.</title>
        <authorList>
            <person name="Rajewski A."/>
            <person name="Carter-House D."/>
            <person name="Stajich J."/>
            <person name="Litt A."/>
        </authorList>
    </citation>
    <scope>NUCLEOTIDE SEQUENCE [LARGE SCALE GENOMIC DNA]</scope>
    <source>
        <strain evidence="2">AR-01</strain>
    </source>
</reference>
<evidence type="ECO:0000313" key="3">
    <source>
        <dbReference type="Proteomes" id="UP000823775"/>
    </source>
</evidence>
<evidence type="ECO:0000313" key="2">
    <source>
        <dbReference type="EMBL" id="MCE3050916.1"/>
    </source>
</evidence>
<dbReference type="SUPFAM" id="SSF48371">
    <property type="entry name" value="ARM repeat"/>
    <property type="match status" value="1"/>
</dbReference>
<gene>
    <name evidence="2" type="ORF">HAX54_048510</name>
</gene>
<comment type="caution">
    <text evidence="2">The sequence shown here is derived from an EMBL/GenBank/DDBJ whole genome shotgun (WGS) entry which is preliminary data.</text>
</comment>
<dbReference type="Proteomes" id="UP000823775">
    <property type="component" value="Unassembled WGS sequence"/>
</dbReference>
<dbReference type="InterPro" id="IPR016024">
    <property type="entry name" value="ARM-type_fold"/>
</dbReference>
<dbReference type="InterPro" id="IPR050781">
    <property type="entry name" value="CWC22_splicing_factor"/>
</dbReference>
<accession>A0ABS8WJC7</accession>
<organism evidence="2 3">
    <name type="scientific">Datura stramonium</name>
    <name type="common">Jimsonweed</name>
    <name type="synonym">Common thornapple</name>
    <dbReference type="NCBI Taxonomy" id="4076"/>
    <lineage>
        <taxon>Eukaryota</taxon>
        <taxon>Viridiplantae</taxon>
        <taxon>Streptophyta</taxon>
        <taxon>Embryophyta</taxon>
        <taxon>Tracheophyta</taxon>
        <taxon>Spermatophyta</taxon>
        <taxon>Magnoliopsida</taxon>
        <taxon>eudicotyledons</taxon>
        <taxon>Gunneridae</taxon>
        <taxon>Pentapetalae</taxon>
        <taxon>asterids</taxon>
        <taxon>lamiids</taxon>
        <taxon>Solanales</taxon>
        <taxon>Solanaceae</taxon>
        <taxon>Solanoideae</taxon>
        <taxon>Datureae</taxon>
        <taxon>Datura</taxon>
    </lineage>
</organism>
<dbReference type="PANTHER" id="PTHR18034:SF3">
    <property type="entry name" value="PRE-MRNA-SPLICING FACTOR CWC22 HOMOLOG"/>
    <property type="match status" value="1"/>
</dbReference>
<feature type="region of interest" description="Disordered" evidence="1">
    <location>
        <begin position="189"/>
        <end position="224"/>
    </location>
</feature>
<proteinExistence type="predicted"/>
<feature type="compositionally biased region" description="Low complexity" evidence="1">
    <location>
        <begin position="194"/>
        <end position="205"/>
    </location>
</feature>
<feature type="compositionally biased region" description="Basic residues" evidence="1">
    <location>
        <begin position="215"/>
        <end position="224"/>
    </location>
</feature>
<sequence length="224" mass="26218">MASQIFTDMFAALVSVVNNKIPVIVDLLLRRLIFQLKRPANKIQLFTSVKFIVHLVNQQVVHEIISLQLLTIFLEKSTNDSVEEMELCIMLLECCSQERTYLHYYGYLRQRFFMIYNVYQESVEHFGIRLLNKRLNNLTTRQSFESILPTNKPKDTRFAINFFTSIGLDGITKNLRGYLKNMSRLIMQEQKPVSRSSETDGSSSESESDSERDNHHQRKSIRRT</sequence>
<evidence type="ECO:0000256" key="1">
    <source>
        <dbReference type="SAM" id="MobiDB-lite"/>
    </source>
</evidence>